<dbReference type="EMBL" id="PCTD01000135">
    <property type="protein sequence ID" value="PIP64333.1"/>
    <property type="molecule type" value="Genomic_DNA"/>
</dbReference>
<accession>A0A2H0C344</accession>
<dbReference type="Proteomes" id="UP000230802">
    <property type="component" value="Unassembled WGS sequence"/>
</dbReference>
<comment type="caution">
    <text evidence="1">The sequence shown here is derived from an EMBL/GenBank/DDBJ whole genome shotgun (WGS) entry which is preliminary data.</text>
</comment>
<dbReference type="Pfam" id="PF12686">
    <property type="entry name" value="DUF3800"/>
    <property type="match status" value="1"/>
</dbReference>
<reference evidence="1 2" key="1">
    <citation type="submission" date="2017-09" db="EMBL/GenBank/DDBJ databases">
        <title>Depth-based differentiation of microbial function through sediment-hosted aquifers and enrichment of novel symbionts in the deep terrestrial subsurface.</title>
        <authorList>
            <person name="Probst A.J."/>
            <person name="Ladd B."/>
            <person name="Jarett J.K."/>
            <person name="Geller-Mcgrath D.E."/>
            <person name="Sieber C.M."/>
            <person name="Emerson J.B."/>
            <person name="Anantharaman K."/>
            <person name="Thomas B.C."/>
            <person name="Malmstrom R."/>
            <person name="Stieglmeier M."/>
            <person name="Klingl A."/>
            <person name="Woyke T."/>
            <person name="Ryan C.M."/>
            <person name="Banfield J.F."/>
        </authorList>
    </citation>
    <scope>NUCLEOTIDE SEQUENCE [LARGE SCALE GENOMIC DNA]</scope>
    <source>
        <strain evidence="1">CG22_combo_CG10-13_8_21_14_all_33_16</strain>
    </source>
</reference>
<evidence type="ECO:0000313" key="2">
    <source>
        <dbReference type="Proteomes" id="UP000230802"/>
    </source>
</evidence>
<name>A0A2H0C344_9BACT</name>
<organism evidence="1 2">
    <name type="scientific">Candidatus Roizmanbacteria bacterium CG22_combo_CG10-13_8_21_14_all_33_16</name>
    <dbReference type="NCBI Taxonomy" id="1974859"/>
    <lineage>
        <taxon>Bacteria</taxon>
        <taxon>Candidatus Roizmaniibacteriota</taxon>
    </lineage>
</organism>
<gene>
    <name evidence="1" type="ORF">COW96_03135</name>
</gene>
<protein>
    <recommendedName>
        <fullName evidence="3">DUF3800 domain-containing protein</fullName>
    </recommendedName>
</protein>
<evidence type="ECO:0008006" key="3">
    <source>
        <dbReference type="Google" id="ProtNLM"/>
    </source>
</evidence>
<dbReference type="AlphaFoldDB" id="A0A2H0C344"/>
<dbReference type="InterPro" id="IPR024524">
    <property type="entry name" value="DUF3800"/>
</dbReference>
<sequence>MPTNRHFKDIKTCFCFLDETGLLYSKRDKFFALGIIKCRNPQNLYNQIRKIRQKYNYDNEIKWASLDRRIRFDIAREFFNVFLSEDAKFNCIILNKEELDFQKYFQGNLYKVYQNFSVALLKLVIGKDPEEVVILLADDYFTPDGTELEDRIKKFVNDHYQKFIVAGVCQINSKSSDILQLTDLMLGAILYDLKKQHGLIGDQNTYKRKFLNFLYQKLKIKKSFFVNQFGFKTRNYVLSGDKIKATIFDSKRSKAQKFIDKIKTSHGP</sequence>
<proteinExistence type="predicted"/>
<evidence type="ECO:0000313" key="1">
    <source>
        <dbReference type="EMBL" id="PIP64333.1"/>
    </source>
</evidence>